<dbReference type="InterPro" id="IPR030547">
    <property type="entry name" value="XRCC2"/>
</dbReference>
<feature type="region of interest" description="Disordered" evidence="1">
    <location>
        <begin position="295"/>
        <end position="315"/>
    </location>
</feature>
<protein>
    <recommendedName>
        <fullName evidence="4">DNA recombination and repair protein Rad51-like C-terminal domain-containing protein</fullName>
    </recommendedName>
</protein>
<dbReference type="Proteomes" id="UP001345013">
    <property type="component" value="Unassembled WGS sequence"/>
</dbReference>
<feature type="region of interest" description="Disordered" evidence="1">
    <location>
        <begin position="55"/>
        <end position="97"/>
    </location>
</feature>
<gene>
    <name evidence="2" type="ORF">LTR24_007360</name>
</gene>
<feature type="compositionally biased region" description="Polar residues" evidence="1">
    <location>
        <begin position="55"/>
        <end position="70"/>
    </location>
</feature>
<dbReference type="PANTHER" id="PTHR46644">
    <property type="entry name" value="DNA REPAIR PROTEIN XRCC2"/>
    <property type="match status" value="1"/>
</dbReference>
<accession>A0ABR0K374</accession>
<keyword evidence="3" id="KW-1185">Reference proteome</keyword>
<sequence length="407" mass="43712">MSAEAFGAKLLAQVHEESLASLLSDLRALQNPKPRSNTGLPELDNIVEAYRYPTTSTSAVPTEGTSSDLNIPSEDDFDLHHEDNYDNTSPSRGLRGKVTNSNPLIINISHGPHSSTAASTNLFYHLIALTTLSRQHGGKHNTAIYIDCTNSFSAMQLYKATISCTRTATTDNLPPSIPHAAAAKEALNHVHVLRCTSTYSLLSQLQELPAYLLEPSAHRSFDRSVGLLVVDGINHFYWQDRSDAEIARLEGVNISGLAASSIPLSAQILSELKKMQETYECTIIYTTIATTPPVTSTTIPGTGSRADGTSPTPAPAPNESAIMDFYTRNALVNLHPTKVGVSQFAPTMSLEECLSDKDARAEAASMTRYWVGASAGGLSNNQGESGTGQNRRGFTMQIAKDGVIGFG</sequence>
<comment type="caution">
    <text evidence="2">The sequence shown here is derived from an EMBL/GenBank/DDBJ whole genome shotgun (WGS) entry which is preliminary data.</text>
</comment>
<evidence type="ECO:0008006" key="4">
    <source>
        <dbReference type="Google" id="ProtNLM"/>
    </source>
</evidence>
<evidence type="ECO:0000313" key="2">
    <source>
        <dbReference type="EMBL" id="KAK5084948.1"/>
    </source>
</evidence>
<evidence type="ECO:0000256" key="1">
    <source>
        <dbReference type="SAM" id="MobiDB-lite"/>
    </source>
</evidence>
<dbReference type="InterPro" id="IPR027417">
    <property type="entry name" value="P-loop_NTPase"/>
</dbReference>
<reference evidence="2 3" key="1">
    <citation type="submission" date="2023-08" db="EMBL/GenBank/DDBJ databases">
        <title>Black Yeasts Isolated from many extreme environments.</title>
        <authorList>
            <person name="Coleine C."/>
            <person name="Stajich J.E."/>
            <person name="Selbmann L."/>
        </authorList>
    </citation>
    <scope>NUCLEOTIDE SEQUENCE [LARGE SCALE GENOMIC DNA]</scope>
    <source>
        <strain evidence="2 3">CCFEE 5885</strain>
    </source>
</reference>
<evidence type="ECO:0000313" key="3">
    <source>
        <dbReference type="Proteomes" id="UP001345013"/>
    </source>
</evidence>
<dbReference type="SUPFAM" id="SSF52540">
    <property type="entry name" value="P-loop containing nucleoside triphosphate hydrolases"/>
    <property type="match status" value="1"/>
</dbReference>
<dbReference type="PANTHER" id="PTHR46644:SF2">
    <property type="entry name" value="DNA REPAIR PROTEIN XRCC2"/>
    <property type="match status" value="1"/>
</dbReference>
<proteinExistence type="predicted"/>
<organism evidence="2 3">
    <name type="scientific">Lithohypha guttulata</name>
    <dbReference type="NCBI Taxonomy" id="1690604"/>
    <lineage>
        <taxon>Eukaryota</taxon>
        <taxon>Fungi</taxon>
        <taxon>Dikarya</taxon>
        <taxon>Ascomycota</taxon>
        <taxon>Pezizomycotina</taxon>
        <taxon>Eurotiomycetes</taxon>
        <taxon>Chaetothyriomycetidae</taxon>
        <taxon>Chaetothyriales</taxon>
        <taxon>Trichomeriaceae</taxon>
        <taxon>Lithohypha</taxon>
    </lineage>
</organism>
<dbReference type="Gene3D" id="3.40.50.300">
    <property type="entry name" value="P-loop containing nucleotide triphosphate hydrolases"/>
    <property type="match status" value="1"/>
</dbReference>
<dbReference type="EMBL" id="JAVRRG010000109">
    <property type="protein sequence ID" value="KAK5084948.1"/>
    <property type="molecule type" value="Genomic_DNA"/>
</dbReference>
<name>A0ABR0K374_9EURO</name>